<dbReference type="PROSITE" id="PS50928">
    <property type="entry name" value="ABC_TM1"/>
    <property type="match status" value="1"/>
</dbReference>
<feature type="transmembrane region" description="Helical" evidence="7">
    <location>
        <begin position="233"/>
        <end position="259"/>
    </location>
</feature>
<evidence type="ECO:0000256" key="4">
    <source>
        <dbReference type="ARBA" id="ARBA00022692"/>
    </source>
</evidence>
<feature type="transmembrane region" description="Helical" evidence="7">
    <location>
        <begin position="105"/>
        <end position="125"/>
    </location>
</feature>
<gene>
    <name evidence="9" type="ORF">FrCorBMG51_18415</name>
</gene>
<keyword evidence="5 7" id="KW-1133">Transmembrane helix</keyword>
<feature type="transmembrane region" description="Helical" evidence="7">
    <location>
        <begin position="7"/>
        <end position="31"/>
    </location>
</feature>
<reference evidence="9 10" key="1">
    <citation type="submission" date="2014-12" db="EMBL/GenBank/DDBJ databases">
        <title>Frankia sp. BMG5.1 draft genome.</title>
        <authorList>
            <person name="Gtari M."/>
            <person name="Ghodhbane-Gtari F."/>
            <person name="Nouioui I."/>
            <person name="Ktari A."/>
            <person name="Hezbri K."/>
            <person name="Mimouni W."/>
            <person name="Sbissi I."/>
            <person name="Ayari A."/>
            <person name="Yamanaka T."/>
            <person name="Normand P."/>
            <person name="Tisa L.S."/>
            <person name="Boudabous A."/>
        </authorList>
    </citation>
    <scope>NUCLEOTIDE SEQUENCE [LARGE SCALE GENOMIC DNA]</scope>
    <source>
        <strain evidence="9 10">BMG5.1</strain>
    </source>
</reference>
<keyword evidence="6 7" id="KW-0472">Membrane</keyword>
<dbReference type="InterPro" id="IPR045621">
    <property type="entry name" value="BPD_transp_1_N"/>
</dbReference>
<dbReference type="InterPro" id="IPR035906">
    <property type="entry name" value="MetI-like_sf"/>
</dbReference>
<evidence type="ECO:0000313" key="9">
    <source>
        <dbReference type="EMBL" id="KLL10376.1"/>
    </source>
</evidence>
<dbReference type="Pfam" id="PF00528">
    <property type="entry name" value="BPD_transp_1"/>
    <property type="match status" value="1"/>
</dbReference>
<protein>
    <submittedName>
        <fullName evidence="9">Peptide ABC transporter permease</fullName>
    </submittedName>
</protein>
<accession>A0ABR5F0X9</accession>
<proteinExistence type="inferred from homology"/>
<comment type="subcellular location">
    <subcellularLocation>
        <location evidence="1 7">Cell membrane</location>
        <topology evidence="1 7">Multi-pass membrane protein</topology>
    </subcellularLocation>
</comment>
<dbReference type="EMBL" id="JWIO01000034">
    <property type="protein sequence ID" value="KLL10376.1"/>
    <property type="molecule type" value="Genomic_DNA"/>
</dbReference>
<evidence type="ECO:0000256" key="2">
    <source>
        <dbReference type="ARBA" id="ARBA00022448"/>
    </source>
</evidence>
<comment type="caution">
    <text evidence="9">The sequence shown here is derived from an EMBL/GenBank/DDBJ whole genome shotgun (WGS) entry which is preliminary data.</text>
</comment>
<evidence type="ECO:0000256" key="3">
    <source>
        <dbReference type="ARBA" id="ARBA00022475"/>
    </source>
</evidence>
<organism evidence="9 10">
    <name type="scientific">Protofrankia coriariae</name>
    <dbReference type="NCBI Taxonomy" id="1562887"/>
    <lineage>
        <taxon>Bacteria</taxon>
        <taxon>Bacillati</taxon>
        <taxon>Actinomycetota</taxon>
        <taxon>Actinomycetes</taxon>
        <taxon>Frankiales</taxon>
        <taxon>Frankiaceae</taxon>
        <taxon>Protofrankia</taxon>
    </lineage>
</organism>
<feature type="transmembrane region" description="Helical" evidence="7">
    <location>
        <begin position="279"/>
        <end position="302"/>
    </location>
</feature>
<dbReference type="SUPFAM" id="SSF161098">
    <property type="entry name" value="MetI-like"/>
    <property type="match status" value="1"/>
</dbReference>
<evidence type="ECO:0000313" key="10">
    <source>
        <dbReference type="Proteomes" id="UP000035425"/>
    </source>
</evidence>
<keyword evidence="10" id="KW-1185">Reference proteome</keyword>
<evidence type="ECO:0000256" key="5">
    <source>
        <dbReference type="ARBA" id="ARBA00022989"/>
    </source>
</evidence>
<keyword evidence="3" id="KW-1003">Cell membrane</keyword>
<dbReference type="PANTHER" id="PTHR43163:SF6">
    <property type="entry name" value="DIPEPTIDE TRANSPORT SYSTEM PERMEASE PROTEIN DPPB-RELATED"/>
    <property type="match status" value="1"/>
</dbReference>
<dbReference type="Pfam" id="PF19300">
    <property type="entry name" value="BPD_transp_1_N"/>
    <property type="match status" value="1"/>
</dbReference>
<dbReference type="RefSeq" id="WP_047224290.1">
    <property type="nucleotide sequence ID" value="NZ_JWIO01000034.1"/>
</dbReference>
<feature type="domain" description="ABC transmembrane type-1" evidence="8">
    <location>
        <begin position="101"/>
        <end position="302"/>
    </location>
</feature>
<comment type="similarity">
    <text evidence="7">Belongs to the binding-protein-dependent transport system permease family.</text>
</comment>
<keyword evidence="4 7" id="KW-0812">Transmembrane</keyword>
<dbReference type="CDD" id="cd06261">
    <property type="entry name" value="TM_PBP2"/>
    <property type="match status" value="1"/>
</dbReference>
<dbReference type="PANTHER" id="PTHR43163">
    <property type="entry name" value="DIPEPTIDE TRANSPORT SYSTEM PERMEASE PROTEIN DPPB-RELATED"/>
    <property type="match status" value="1"/>
</dbReference>
<feature type="transmembrane region" description="Helical" evidence="7">
    <location>
        <begin position="137"/>
        <end position="158"/>
    </location>
</feature>
<evidence type="ECO:0000256" key="1">
    <source>
        <dbReference type="ARBA" id="ARBA00004651"/>
    </source>
</evidence>
<evidence type="ECO:0000259" key="8">
    <source>
        <dbReference type="PROSITE" id="PS50928"/>
    </source>
</evidence>
<keyword evidence="2 7" id="KW-0813">Transport</keyword>
<dbReference type="Gene3D" id="1.10.3720.10">
    <property type="entry name" value="MetI-like"/>
    <property type="match status" value="1"/>
</dbReference>
<dbReference type="Proteomes" id="UP000035425">
    <property type="component" value="Unassembled WGS sequence"/>
</dbReference>
<name>A0ABR5F0X9_9ACTN</name>
<feature type="transmembrane region" description="Helical" evidence="7">
    <location>
        <begin position="178"/>
        <end position="199"/>
    </location>
</feature>
<sequence length="328" mass="34136">MTVRHLLLRLLHAVVTVWATFTLSFALLYLLPGDPVAIMLSGQGGVANTTPEQVRQLRAAYGFERPLPEQYADRLWAALHGDLGRSVGSGDTVVHTFATALPQTLALAGVGLALAVLLGVGTALAAVATRSRRLSRLLLSAPSLGVSFPQFVVGLVLLEVVSFRWKLLPAFGHTGGSGLVLPAITLAIPTASVIAQVFARSLADVLLSPYVATARAKGAGRARVLLLHATRNAALPLLSLLGLIIGSLLAGSVVVETVFSRDGFGRITAAAVEAQDIPVVQGAVVVSALVFAAVSLAVDLVTPLLDPRLAERPATGRGSRGWLRPQSA</sequence>
<evidence type="ECO:0000256" key="6">
    <source>
        <dbReference type="ARBA" id="ARBA00023136"/>
    </source>
</evidence>
<dbReference type="InterPro" id="IPR000515">
    <property type="entry name" value="MetI-like"/>
</dbReference>
<evidence type="ECO:0000256" key="7">
    <source>
        <dbReference type="RuleBase" id="RU363032"/>
    </source>
</evidence>